<proteinExistence type="predicted"/>
<feature type="compositionally biased region" description="Basic and acidic residues" evidence="1">
    <location>
        <begin position="161"/>
        <end position="192"/>
    </location>
</feature>
<dbReference type="PANTHER" id="PTHR47026:SF2">
    <property type="entry name" value="FLAGELLAR ASSOCIATED PROTEIN"/>
    <property type="match status" value="1"/>
</dbReference>
<dbReference type="SMR" id="A2DY42"/>
<evidence type="ECO:0000256" key="1">
    <source>
        <dbReference type="SAM" id="MobiDB-lite"/>
    </source>
</evidence>
<feature type="compositionally biased region" description="Basic and acidic residues" evidence="1">
    <location>
        <begin position="25"/>
        <end position="44"/>
    </location>
</feature>
<dbReference type="RefSeq" id="XP_001326874.1">
    <property type="nucleotide sequence ID" value="XM_001326839.1"/>
</dbReference>
<dbReference type="VEuPathDB" id="TrichDB:TVAGG3_0644440"/>
<dbReference type="VEuPathDB" id="TrichDB:TVAG_460680"/>
<feature type="compositionally biased region" description="Basic and acidic residues" evidence="1">
    <location>
        <begin position="101"/>
        <end position="111"/>
    </location>
</feature>
<evidence type="ECO:0000313" key="2">
    <source>
        <dbReference type="EMBL" id="EAY14651.1"/>
    </source>
</evidence>
<dbReference type="EMBL" id="DS113267">
    <property type="protein sequence ID" value="EAY14651.1"/>
    <property type="molecule type" value="Genomic_DNA"/>
</dbReference>
<feature type="compositionally biased region" description="Basic and acidic residues" evidence="1">
    <location>
        <begin position="129"/>
        <end position="148"/>
    </location>
</feature>
<accession>A2DY42</accession>
<dbReference type="InParanoid" id="A2DY42"/>
<reference evidence="2" key="1">
    <citation type="submission" date="2006-10" db="EMBL/GenBank/DDBJ databases">
        <authorList>
            <person name="Amadeo P."/>
            <person name="Zhao Q."/>
            <person name="Wortman J."/>
            <person name="Fraser-Liggett C."/>
            <person name="Carlton J."/>
        </authorList>
    </citation>
    <scope>NUCLEOTIDE SEQUENCE</scope>
    <source>
        <strain evidence="2">G3</strain>
    </source>
</reference>
<feature type="compositionally biased region" description="Basic and acidic residues" evidence="1">
    <location>
        <begin position="1"/>
        <end position="11"/>
    </location>
</feature>
<dbReference type="KEGG" id="tva:4772644"/>
<dbReference type="AlphaFoldDB" id="A2DY42"/>
<reference evidence="2" key="2">
    <citation type="journal article" date="2007" name="Science">
        <title>Draft genome sequence of the sexually transmitted pathogen Trichomonas vaginalis.</title>
        <authorList>
            <person name="Carlton J.M."/>
            <person name="Hirt R.P."/>
            <person name="Silva J.C."/>
            <person name="Delcher A.L."/>
            <person name="Schatz M."/>
            <person name="Zhao Q."/>
            <person name="Wortman J.R."/>
            <person name="Bidwell S.L."/>
            <person name="Alsmark U.C.M."/>
            <person name="Besteiro S."/>
            <person name="Sicheritz-Ponten T."/>
            <person name="Noel C.J."/>
            <person name="Dacks J.B."/>
            <person name="Foster P.G."/>
            <person name="Simillion C."/>
            <person name="Van de Peer Y."/>
            <person name="Miranda-Saavedra D."/>
            <person name="Barton G.J."/>
            <person name="Westrop G.D."/>
            <person name="Mueller S."/>
            <person name="Dessi D."/>
            <person name="Fiori P.L."/>
            <person name="Ren Q."/>
            <person name="Paulsen I."/>
            <person name="Zhang H."/>
            <person name="Bastida-Corcuera F.D."/>
            <person name="Simoes-Barbosa A."/>
            <person name="Brown M.T."/>
            <person name="Hayes R.D."/>
            <person name="Mukherjee M."/>
            <person name="Okumura C.Y."/>
            <person name="Schneider R."/>
            <person name="Smith A.J."/>
            <person name="Vanacova S."/>
            <person name="Villalvazo M."/>
            <person name="Haas B.J."/>
            <person name="Pertea M."/>
            <person name="Feldblyum T.V."/>
            <person name="Utterback T.R."/>
            <person name="Shu C.L."/>
            <person name="Osoegawa K."/>
            <person name="de Jong P.J."/>
            <person name="Hrdy I."/>
            <person name="Horvathova L."/>
            <person name="Zubacova Z."/>
            <person name="Dolezal P."/>
            <person name="Malik S.B."/>
            <person name="Logsdon J.M. Jr."/>
            <person name="Henze K."/>
            <person name="Gupta A."/>
            <person name="Wang C.C."/>
            <person name="Dunne R.L."/>
            <person name="Upcroft J.A."/>
            <person name="Upcroft P."/>
            <person name="White O."/>
            <person name="Salzberg S.L."/>
            <person name="Tang P."/>
            <person name="Chiu C.-H."/>
            <person name="Lee Y.-S."/>
            <person name="Embley T.M."/>
            <person name="Coombs G.H."/>
            <person name="Mottram J.C."/>
            <person name="Tachezy J."/>
            <person name="Fraser-Liggett C.M."/>
            <person name="Johnson P.J."/>
        </authorList>
    </citation>
    <scope>NUCLEOTIDE SEQUENCE [LARGE SCALE GENOMIC DNA]</scope>
    <source>
        <strain evidence="2">G3</strain>
    </source>
</reference>
<dbReference type="OrthoDB" id="10665608at2759"/>
<feature type="compositionally biased region" description="Basic and acidic residues" evidence="1">
    <location>
        <begin position="227"/>
        <end position="248"/>
    </location>
</feature>
<evidence type="ECO:0000313" key="3">
    <source>
        <dbReference type="Proteomes" id="UP000001542"/>
    </source>
</evidence>
<feature type="region of interest" description="Disordered" evidence="1">
    <location>
        <begin position="1"/>
        <end position="260"/>
    </location>
</feature>
<name>A2DY42_TRIV3</name>
<sequence>MAETEAEKKGDAPNSGLNISPTIDIKQKIIDGSEKIEFSSREDETPASDQIKIEEVVKPDQQDELEKPEDEPTEEQVKGLLDPIKNEIIEQAAIALTPNNEEEKPKEEEQKSPTALSGILQKPAQQIVEKQENHTEEKQPEEEPKPENEDQSDNEMLQINIDDKIKEIPKQINEEMAAEKSKDETDEKKDDLSFFNDTFQTETKKVTEASNQSESEASEPVESEQPPPREEQKTQKTAKREEIHFDSKPKRKRAKSVFGDEPMPYTENDLEMAYNAFVKKNELPPFLMRDYVIDYARVHALKAAIAENYDEAARREKIVDNIVAAFNNDQGQFDTDTKLGSLEHRLQFARDQKQKIHSKYLQQIEDLKTNEKKRMEQLVAYHNQEIEDFQADCQTPDFLLKFSKPSLKLLQLRKQQKNLALAHDFDGAKSIKSTADRLQAAETAAARDRAADSVKLKYKDIVERHERAIKCQRLNSQRKITEKETQMKCELDSYDKLIKQLLDKIREAKNGKVTTLPSLSTGRPIPLSANKKISQFRRSSAKAKLDVKLGNINKILGLYVK</sequence>
<feature type="compositionally biased region" description="Basic and acidic residues" evidence="1">
    <location>
        <begin position="51"/>
        <end position="65"/>
    </location>
</feature>
<dbReference type="Proteomes" id="UP000001542">
    <property type="component" value="Unassembled WGS sequence"/>
</dbReference>
<dbReference type="PANTHER" id="PTHR47026">
    <property type="entry name" value="PIGMENTOSA GTPASE REGULATOR-LIKE PROTEIN, PUTATIVE-RELATED"/>
    <property type="match status" value="1"/>
</dbReference>
<protein>
    <submittedName>
        <fullName evidence="2">Uncharacterized protein</fullName>
    </submittedName>
</protein>
<organism evidence="2 3">
    <name type="scientific">Trichomonas vaginalis (strain ATCC PRA-98 / G3)</name>
    <dbReference type="NCBI Taxonomy" id="412133"/>
    <lineage>
        <taxon>Eukaryota</taxon>
        <taxon>Metamonada</taxon>
        <taxon>Parabasalia</taxon>
        <taxon>Trichomonadida</taxon>
        <taxon>Trichomonadidae</taxon>
        <taxon>Trichomonas</taxon>
    </lineage>
</organism>
<keyword evidence="3" id="KW-1185">Reference proteome</keyword>
<gene>
    <name evidence="2" type="ORF">TVAG_460680</name>
</gene>